<evidence type="ECO:0000313" key="2">
    <source>
        <dbReference type="Proteomes" id="UP000005707"/>
    </source>
</evidence>
<dbReference type="AlphaFoldDB" id="F7PWW1"/>
<reference evidence="1 2" key="2">
    <citation type="journal article" date="2013" name="PLoS ONE">
        <title>INDIGO - INtegrated Data Warehouse of MIcrobial GenOmes with Examples from the Red Sea Extremophiles.</title>
        <authorList>
            <person name="Alam I."/>
            <person name="Antunes A."/>
            <person name="Kamau A.A."/>
            <person name="Ba Alawi W."/>
            <person name="Kalkatawi M."/>
            <person name="Stingl U."/>
            <person name="Bajic V.B."/>
        </authorList>
    </citation>
    <scope>NUCLEOTIDE SEQUENCE [LARGE SCALE GENOMIC DNA]</scope>
    <source>
        <strain evidence="1 2">SSD-17B</strain>
    </source>
</reference>
<dbReference type="EMBL" id="AFNU02000004">
    <property type="protein sequence ID" value="ERJ12512.1"/>
    <property type="molecule type" value="Genomic_DNA"/>
</dbReference>
<comment type="caution">
    <text evidence="1">The sequence shown here is derived from an EMBL/GenBank/DDBJ whole genome shotgun (WGS) entry which is preliminary data.</text>
</comment>
<dbReference type="STRING" id="1033810.HLPCO_001498"/>
<accession>F7PWW1</accession>
<proteinExistence type="predicted"/>
<name>F7PWW1_9MOLU</name>
<dbReference type="Proteomes" id="UP000005707">
    <property type="component" value="Unassembled WGS sequence"/>
</dbReference>
<evidence type="ECO:0000313" key="1">
    <source>
        <dbReference type="EMBL" id="ERJ12512.1"/>
    </source>
</evidence>
<protein>
    <submittedName>
        <fullName evidence="1">Uncharacterized protein</fullName>
    </submittedName>
</protein>
<reference evidence="1 2" key="1">
    <citation type="journal article" date="2011" name="J. Bacteriol.">
        <title>Genome sequence of Haloplasma contractile, an unusual contractile bacterium from a deep-sea anoxic brine lake.</title>
        <authorList>
            <person name="Antunes A."/>
            <person name="Alam I."/>
            <person name="El Dorry H."/>
            <person name="Siam R."/>
            <person name="Robertson A."/>
            <person name="Bajic V.B."/>
            <person name="Stingl U."/>
        </authorList>
    </citation>
    <scope>NUCLEOTIDE SEQUENCE [LARGE SCALE GENOMIC DNA]</scope>
    <source>
        <strain evidence="1 2">SSD-17B</strain>
    </source>
</reference>
<gene>
    <name evidence="1" type="ORF">HLPCO_001498</name>
</gene>
<sequence>MVNKNKDNKILELLYELLLESINEDNKGEENNEK</sequence>
<organism evidence="1 2">
    <name type="scientific">Haloplasma contractile SSD-17B</name>
    <dbReference type="NCBI Taxonomy" id="1033810"/>
    <lineage>
        <taxon>Bacteria</taxon>
        <taxon>Bacillati</taxon>
        <taxon>Mycoplasmatota</taxon>
        <taxon>Mollicutes</taxon>
        <taxon>Haloplasmatales</taxon>
        <taxon>Haloplasmataceae</taxon>
        <taxon>Haloplasma</taxon>
    </lineage>
</organism>
<keyword evidence="2" id="KW-1185">Reference proteome</keyword>
<dbReference type="InParanoid" id="F7PWW1"/>